<name>A0A8J3RLC4_9ACTN</name>
<dbReference type="InterPro" id="IPR017853">
    <property type="entry name" value="GH"/>
</dbReference>
<dbReference type="GO" id="GO:0016052">
    <property type="term" value="P:carbohydrate catabolic process"/>
    <property type="evidence" value="ECO:0007669"/>
    <property type="project" value="TreeGrafter"/>
</dbReference>
<comment type="similarity">
    <text evidence="1 4">Belongs to the glycosyl hydrolase 1 family.</text>
</comment>
<evidence type="ECO:0000256" key="2">
    <source>
        <dbReference type="ARBA" id="ARBA00022801"/>
    </source>
</evidence>
<evidence type="ECO:0000256" key="4">
    <source>
        <dbReference type="RuleBase" id="RU003690"/>
    </source>
</evidence>
<accession>A0A8J3RLC4</accession>
<sequence>MELSFPEGFLWGAAGSAHQIEGNNVASDLWALENRPGSVMRERSGDACDSYHRWHEDLDIVRGLGLTAYRFSVEWARVEPVEGQISLAALAHYRRVIEGCLERGLTPVVTLHHFTSPFWFQLAGGWLSGEAVARFRRYVRAVLPILDGVEWVCTINEPNMLAMVASIMNQGGNGEGDGREERAENAAGALPAPDPAVADALAAAHRAAREELGAAGLKSGWTVANQNFEADGGAEAERDAWAWPREDRFLDVAAGDDFIGVQAYTRVRIGPEGALPVPEGARRTLTGWEFYPQALGNAVRYTAARLPGVPILVTENGVATADDAERVEYTRGALAGLHGAIADGIDVRGYLHWSLLDNYEWGSYRPTFGLVAVDRETFARTVKPSARWLGGVARAGALPAGTAREEMSPVG</sequence>
<dbReference type="PRINTS" id="PR00131">
    <property type="entry name" value="GLHYDRLASE1"/>
</dbReference>
<dbReference type="EMBL" id="BOOH01000035">
    <property type="protein sequence ID" value="GIH77797.1"/>
    <property type="molecule type" value="Genomic_DNA"/>
</dbReference>
<organism evidence="5 6">
    <name type="scientific">Planobispora longispora</name>
    <dbReference type="NCBI Taxonomy" id="28887"/>
    <lineage>
        <taxon>Bacteria</taxon>
        <taxon>Bacillati</taxon>
        <taxon>Actinomycetota</taxon>
        <taxon>Actinomycetes</taxon>
        <taxon>Streptosporangiales</taxon>
        <taxon>Streptosporangiaceae</taxon>
        <taxon>Planobispora</taxon>
    </lineage>
</organism>
<keyword evidence="6" id="KW-1185">Reference proteome</keyword>
<dbReference type="GO" id="GO:0008422">
    <property type="term" value="F:beta-glucosidase activity"/>
    <property type="evidence" value="ECO:0007669"/>
    <property type="project" value="TreeGrafter"/>
</dbReference>
<dbReference type="Gene3D" id="3.20.20.80">
    <property type="entry name" value="Glycosidases"/>
    <property type="match status" value="1"/>
</dbReference>
<gene>
    <name evidence="5" type="ORF">Plo01_42260</name>
</gene>
<keyword evidence="3" id="KW-0326">Glycosidase</keyword>
<dbReference type="SUPFAM" id="SSF51445">
    <property type="entry name" value="(Trans)glycosidases"/>
    <property type="match status" value="1"/>
</dbReference>
<comment type="caution">
    <text evidence="5">The sequence shown here is derived from an EMBL/GenBank/DDBJ whole genome shotgun (WGS) entry which is preliminary data.</text>
</comment>
<dbReference type="PANTHER" id="PTHR10353">
    <property type="entry name" value="GLYCOSYL HYDROLASE"/>
    <property type="match status" value="1"/>
</dbReference>
<dbReference type="PANTHER" id="PTHR10353:SF36">
    <property type="entry name" value="LP05116P"/>
    <property type="match status" value="1"/>
</dbReference>
<protein>
    <submittedName>
        <fullName evidence="5">Beta-glucosidase</fullName>
    </submittedName>
</protein>
<dbReference type="AlphaFoldDB" id="A0A8J3RLC4"/>
<proteinExistence type="inferred from homology"/>
<evidence type="ECO:0000256" key="1">
    <source>
        <dbReference type="ARBA" id="ARBA00010838"/>
    </source>
</evidence>
<evidence type="ECO:0000256" key="3">
    <source>
        <dbReference type="ARBA" id="ARBA00023295"/>
    </source>
</evidence>
<dbReference type="GO" id="GO:0005829">
    <property type="term" value="C:cytosol"/>
    <property type="evidence" value="ECO:0007669"/>
    <property type="project" value="TreeGrafter"/>
</dbReference>
<evidence type="ECO:0000313" key="5">
    <source>
        <dbReference type="EMBL" id="GIH77797.1"/>
    </source>
</evidence>
<dbReference type="RefSeq" id="WP_203892358.1">
    <property type="nucleotide sequence ID" value="NZ_BOOH01000035.1"/>
</dbReference>
<dbReference type="Proteomes" id="UP000616724">
    <property type="component" value="Unassembled WGS sequence"/>
</dbReference>
<keyword evidence="2" id="KW-0378">Hydrolase</keyword>
<dbReference type="InterPro" id="IPR001360">
    <property type="entry name" value="Glyco_hydro_1"/>
</dbReference>
<evidence type="ECO:0000313" key="6">
    <source>
        <dbReference type="Proteomes" id="UP000616724"/>
    </source>
</evidence>
<reference evidence="5 6" key="1">
    <citation type="submission" date="2021-01" db="EMBL/GenBank/DDBJ databases">
        <title>Whole genome shotgun sequence of Planobispora longispora NBRC 13918.</title>
        <authorList>
            <person name="Komaki H."/>
            <person name="Tamura T."/>
        </authorList>
    </citation>
    <scope>NUCLEOTIDE SEQUENCE [LARGE SCALE GENOMIC DNA]</scope>
    <source>
        <strain evidence="5 6">NBRC 13918</strain>
    </source>
</reference>
<dbReference type="Pfam" id="PF00232">
    <property type="entry name" value="Glyco_hydro_1"/>
    <property type="match status" value="2"/>
</dbReference>